<comment type="caution">
    <text evidence="2">The sequence shown here is derived from an EMBL/GenBank/DDBJ whole genome shotgun (WGS) entry which is preliminary data.</text>
</comment>
<evidence type="ECO:0000313" key="2">
    <source>
        <dbReference type="EMBL" id="OGY18808.1"/>
    </source>
</evidence>
<sequence>MFPLFLLYVSRLLLAIELFLRQNFGIFSGAKESRMMGSDVKSDSGKSRQRKARCFPQGDVSRPMSGGQFEQQRRVPVKNKTLHGG</sequence>
<name>A0A1G1VTS8_9BACT</name>
<accession>A0A1G1VTS8</accession>
<evidence type="ECO:0000313" key="3">
    <source>
        <dbReference type="Proteomes" id="UP000179233"/>
    </source>
</evidence>
<feature type="region of interest" description="Disordered" evidence="1">
    <location>
        <begin position="32"/>
        <end position="85"/>
    </location>
</feature>
<organism evidence="2 3">
    <name type="scientific">Candidatus Chisholmbacteria bacterium RIFCSPHIGHO2_01_FULL_52_32</name>
    <dbReference type="NCBI Taxonomy" id="1797591"/>
    <lineage>
        <taxon>Bacteria</taxon>
        <taxon>Candidatus Chisholmiibacteriota</taxon>
    </lineage>
</organism>
<dbReference type="EMBL" id="MHCJ01000003">
    <property type="protein sequence ID" value="OGY18808.1"/>
    <property type="molecule type" value="Genomic_DNA"/>
</dbReference>
<protein>
    <submittedName>
        <fullName evidence="2">Uncharacterized protein</fullName>
    </submittedName>
</protein>
<evidence type="ECO:0000256" key="1">
    <source>
        <dbReference type="SAM" id="MobiDB-lite"/>
    </source>
</evidence>
<dbReference type="AlphaFoldDB" id="A0A1G1VTS8"/>
<reference evidence="2 3" key="1">
    <citation type="journal article" date="2016" name="Nat. Commun.">
        <title>Thousands of microbial genomes shed light on interconnected biogeochemical processes in an aquifer system.</title>
        <authorList>
            <person name="Anantharaman K."/>
            <person name="Brown C.T."/>
            <person name="Hug L.A."/>
            <person name="Sharon I."/>
            <person name="Castelle C.J."/>
            <person name="Probst A.J."/>
            <person name="Thomas B.C."/>
            <person name="Singh A."/>
            <person name="Wilkins M.J."/>
            <person name="Karaoz U."/>
            <person name="Brodie E.L."/>
            <person name="Williams K.H."/>
            <person name="Hubbard S.S."/>
            <person name="Banfield J.F."/>
        </authorList>
    </citation>
    <scope>NUCLEOTIDE SEQUENCE [LARGE SCALE GENOMIC DNA]</scope>
</reference>
<gene>
    <name evidence="2" type="ORF">A2786_04920</name>
</gene>
<proteinExistence type="predicted"/>
<dbReference type="Proteomes" id="UP000179233">
    <property type="component" value="Unassembled WGS sequence"/>
</dbReference>
<feature type="compositionally biased region" description="Basic residues" evidence="1">
    <location>
        <begin position="75"/>
        <end position="85"/>
    </location>
</feature>